<dbReference type="InterPro" id="IPR011051">
    <property type="entry name" value="RmlC_Cupin_sf"/>
</dbReference>
<evidence type="ECO:0000313" key="6">
    <source>
        <dbReference type="Proteomes" id="UP001177080"/>
    </source>
</evidence>
<dbReference type="PROSITE" id="PS01124">
    <property type="entry name" value="HTH_ARAC_FAMILY_2"/>
    <property type="match status" value="1"/>
</dbReference>
<protein>
    <submittedName>
        <fullName evidence="5">AraC family transcriptional regulator</fullName>
    </submittedName>
</protein>
<dbReference type="EMBL" id="WHSC02000013">
    <property type="protein sequence ID" value="MDO6124528.1"/>
    <property type="molecule type" value="Genomic_DNA"/>
</dbReference>
<dbReference type="InterPro" id="IPR009057">
    <property type="entry name" value="Homeodomain-like_sf"/>
</dbReference>
<name>A0ABT8XLC8_9HYPH</name>
<proteinExistence type="predicted"/>
<evidence type="ECO:0000259" key="4">
    <source>
        <dbReference type="PROSITE" id="PS01124"/>
    </source>
</evidence>
<evidence type="ECO:0000256" key="3">
    <source>
        <dbReference type="ARBA" id="ARBA00023163"/>
    </source>
</evidence>
<feature type="domain" description="HTH araC/xylS-type" evidence="4">
    <location>
        <begin position="169"/>
        <end position="267"/>
    </location>
</feature>
<comment type="caution">
    <text evidence="5">The sequence shown here is derived from an EMBL/GenBank/DDBJ whole genome shotgun (WGS) entry which is preliminary data.</text>
</comment>
<keyword evidence="6" id="KW-1185">Reference proteome</keyword>
<gene>
    <name evidence="5" type="ORF">GB928_025380</name>
</gene>
<reference evidence="5" key="1">
    <citation type="submission" date="2022-04" db="EMBL/GenBank/DDBJ databases">
        <title>Shinella lacus sp. nov., a novel member of the genus Shinella from water.</title>
        <authorList>
            <person name="Deng Y."/>
        </authorList>
    </citation>
    <scope>NUCLEOTIDE SEQUENCE</scope>
    <source>
        <strain evidence="5">JCM 31239</strain>
    </source>
</reference>
<sequence>MSEIFSVFNADQAYTTAPHDHEEFMVLMPKRGVMRFTDEENGRSATIAEHQFLFVPPGWGHSTAALSNRQRHFAFYVEPDYMRHALRDICGRSASGTGVPAMGSWQAGPALRHLLCARGAFETANNAAHQQARREGADRLLLLECMITACVEPALHRASPEQHGAALVRNVCTHLAENLDQPVSLDDLAAIFNLSRRHLTRLFCEHTGETVLAHLQRLRMRRAQELLRHTRLSVLQVAGAVGFQSPSHFSALFAREAGMNPDQWRRQARANA</sequence>
<keyword evidence="3" id="KW-0804">Transcription</keyword>
<dbReference type="RefSeq" id="WP_244763566.1">
    <property type="nucleotide sequence ID" value="NZ_JALJCJ010000008.1"/>
</dbReference>
<dbReference type="Proteomes" id="UP001177080">
    <property type="component" value="Unassembled WGS sequence"/>
</dbReference>
<dbReference type="Gene3D" id="1.10.10.60">
    <property type="entry name" value="Homeodomain-like"/>
    <property type="match status" value="2"/>
</dbReference>
<accession>A0ABT8XLC8</accession>
<organism evidence="5 6">
    <name type="scientific">Shinella curvata</name>
    <dbReference type="NCBI Taxonomy" id="1817964"/>
    <lineage>
        <taxon>Bacteria</taxon>
        <taxon>Pseudomonadati</taxon>
        <taxon>Pseudomonadota</taxon>
        <taxon>Alphaproteobacteria</taxon>
        <taxon>Hyphomicrobiales</taxon>
        <taxon>Rhizobiaceae</taxon>
        <taxon>Shinella</taxon>
    </lineage>
</organism>
<dbReference type="SMART" id="SM00342">
    <property type="entry name" value="HTH_ARAC"/>
    <property type="match status" value="1"/>
</dbReference>
<keyword evidence="1" id="KW-0805">Transcription regulation</keyword>
<dbReference type="SUPFAM" id="SSF46689">
    <property type="entry name" value="Homeodomain-like"/>
    <property type="match status" value="2"/>
</dbReference>
<evidence type="ECO:0000256" key="1">
    <source>
        <dbReference type="ARBA" id="ARBA00023015"/>
    </source>
</evidence>
<evidence type="ECO:0000313" key="5">
    <source>
        <dbReference type="EMBL" id="MDO6124528.1"/>
    </source>
</evidence>
<keyword evidence="2" id="KW-0238">DNA-binding</keyword>
<dbReference type="InterPro" id="IPR018060">
    <property type="entry name" value="HTH_AraC"/>
</dbReference>
<dbReference type="Pfam" id="PF12833">
    <property type="entry name" value="HTH_18"/>
    <property type="match status" value="1"/>
</dbReference>
<dbReference type="PANTHER" id="PTHR46796">
    <property type="entry name" value="HTH-TYPE TRANSCRIPTIONAL ACTIVATOR RHAS-RELATED"/>
    <property type="match status" value="1"/>
</dbReference>
<dbReference type="InterPro" id="IPR050204">
    <property type="entry name" value="AraC_XylS_family_regulators"/>
</dbReference>
<dbReference type="SUPFAM" id="SSF51182">
    <property type="entry name" value="RmlC-like cupins"/>
    <property type="match status" value="1"/>
</dbReference>
<evidence type="ECO:0000256" key="2">
    <source>
        <dbReference type="ARBA" id="ARBA00023125"/>
    </source>
</evidence>